<evidence type="ECO:0000313" key="3">
    <source>
        <dbReference type="EMBL" id="KAG0446495.1"/>
    </source>
</evidence>
<protein>
    <submittedName>
        <fullName evidence="3">Uncharacterized protein</fullName>
    </submittedName>
</protein>
<dbReference type="EMBL" id="JADCNM010000575">
    <property type="protein sequence ID" value="KAG0446481.1"/>
    <property type="molecule type" value="Genomic_DNA"/>
</dbReference>
<comment type="caution">
    <text evidence="3">The sequence shown here is derived from an EMBL/GenBank/DDBJ whole genome shotgun (WGS) entry which is preliminary data.</text>
</comment>
<dbReference type="AlphaFoldDB" id="A0A835P410"/>
<sequence length="50" mass="5451">MGGESRPLLGGSRQGLRPRRTPQAVSTEFKSLRRNPKRFNGTAGILLSQA</sequence>
<dbReference type="Proteomes" id="UP000636800">
    <property type="component" value="Unassembled WGS sequence"/>
</dbReference>
<dbReference type="EMBL" id="JADCNL010000574">
    <property type="protein sequence ID" value="KAG0446495.1"/>
    <property type="molecule type" value="Genomic_DNA"/>
</dbReference>
<feature type="region of interest" description="Disordered" evidence="1">
    <location>
        <begin position="1"/>
        <end position="28"/>
    </location>
</feature>
<evidence type="ECO:0000313" key="5">
    <source>
        <dbReference type="Proteomes" id="UP000639772"/>
    </source>
</evidence>
<gene>
    <name evidence="3" type="ORF">HPP92_028812</name>
    <name evidence="2" type="ORF">HPP92_028823</name>
</gene>
<evidence type="ECO:0000313" key="2">
    <source>
        <dbReference type="EMBL" id="KAG0446481.1"/>
    </source>
</evidence>
<keyword evidence="4" id="KW-1185">Reference proteome</keyword>
<name>A0A835P410_VANPL</name>
<evidence type="ECO:0000313" key="4">
    <source>
        <dbReference type="Proteomes" id="UP000636800"/>
    </source>
</evidence>
<accession>A0A835P410</accession>
<dbReference type="Proteomes" id="UP000639772">
    <property type="component" value="Unassembled WGS sequence"/>
</dbReference>
<organism evidence="3 4">
    <name type="scientific">Vanilla planifolia</name>
    <name type="common">Vanilla</name>
    <dbReference type="NCBI Taxonomy" id="51239"/>
    <lineage>
        <taxon>Eukaryota</taxon>
        <taxon>Viridiplantae</taxon>
        <taxon>Streptophyta</taxon>
        <taxon>Embryophyta</taxon>
        <taxon>Tracheophyta</taxon>
        <taxon>Spermatophyta</taxon>
        <taxon>Magnoliopsida</taxon>
        <taxon>Liliopsida</taxon>
        <taxon>Asparagales</taxon>
        <taxon>Orchidaceae</taxon>
        <taxon>Vanilloideae</taxon>
        <taxon>Vanilleae</taxon>
        <taxon>Vanilla</taxon>
    </lineage>
</organism>
<proteinExistence type="predicted"/>
<evidence type="ECO:0000256" key="1">
    <source>
        <dbReference type="SAM" id="MobiDB-lite"/>
    </source>
</evidence>
<reference evidence="4 5" key="1">
    <citation type="journal article" date="2020" name="Nat. Food">
        <title>A phased Vanilla planifolia genome enables genetic improvement of flavour and production.</title>
        <authorList>
            <person name="Hasing T."/>
            <person name="Tang H."/>
            <person name="Brym M."/>
            <person name="Khazi F."/>
            <person name="Huang T."/>
            <person name="Chambers A.H."/>
        </authorList>
    </citation>
    <scope>NUCLEOTIDE SEQUENCE [LARGE SCALE GENOMIC DNA]</scope>
    <source>
        <tissue evidence="3">Leaf</tissue>
    </source>
</reference>